<dbReference type="PANTHER" id="PTHR13430:SF4">
    <property type="entry name" value="AUTOPHAGY-RELATED PROTEIN 13"/>
    <property type="match status" value="1"/>
</dbReference>
<feature type="compositionally biased region" description="Low complexity" evidence="4">
    <location>
        <begin position="517"/>
        <end position="534"/>
    </location>
</feature>
<feature type="compositionally biased region" description="Gly residues" evidence="4">
    <location>
        <begin position="1153"/>
        <end position="1170"/>
    </location>
</feature>
<dbReference type="EMBL" id="JADGJQ010000019">
    <property type="protein sequence ID" value="KAJ3179790.1"/>
    <property type="molecule type" value="Genomic_DNA"/>
</dbReference>
<dbReference type="GO" id="GO:0005829">
    <property type="term" value="C:cytosol"/>
    <property type="evidence" value="ECO:0007669"/>
    <property type="project" value="TreeGrafter"/>
</dbReference>
<accession>A0AAD5TND3</accession>
<keyword evidence="7" id="KW-1185">Reference proteome</keyword>
<feature type="compositionally biased region" description="Basic residues" evidence="4">
    <location>
        <begin position="1050"/>
        <end position="1060"/>
    </location>
</feature>
<feature type="compositionally biased region" description="Polar residues" evidence="4">
    <location>
        <begin position="115"/>
        <end position="130"/>
    </location>
</feature>
<dbReference type="Gene3D" id="3.30.900.10">
    <property type="entry name" value="HORMA domain"/>
    <property type="match status" value="1"/>
</dbReference>
<feature type="compositionally biased region" description="Low complexity" evidence="4">
    <location>
        <begin position="1031"/>
        <end position="1042"/>
    </location>
</feature>
<dbReference type="GO" id="GO:0034727">
    <property type="term" value="P:piecemeal microautophagy of the nucleus"/>
    <property type="evidence" value="ECO:0007669"/>
    <property type="project" value="TreeGrafter"/>
</dbReference>
<feature type="compositionally biased region" description="Low complexity" evidence="4">
    <location>
        <begin position="934"/>
        <end position="953"/>
    </location>
</feature>
<dbReference type="GO" id="GO:1990316">
    <property type="term" value="C:Atg1/ULK1 kinase complex"/>
    <property type="evidence" value="ECO:0007669"/>
    <property type="project" value="InterPro"/>
</dbReference>
<dbReference type="Pfam" id="PF10033">
    <property type="entry name" value="ATG13"/>
    <property type="match status" value="1"/>
</dbReference>
<dbReference type="Proteomes" id="UP001212152">
    <property type="component" value="Unassembled WGS sequence"/>
</dbReference>
<dbReference type="AlphaFoldDB" id="A0AAD5TND3"/>
<comment type="caution">
    <text evidence="6">The sequence shown here is derived from an EMBL/GenBank/DDBJ whole genome shotgun (WGS) entry which is preliminary data.</text>
</comment>
<feature type="compositionally biased region" description="Basic residues" evidence="4">
    <location>
        <begin position="1122"/>
        <end position="1133"/>
    </location>
</feature>
<feature type="region of interest" description="Disordered" evidence="4">
    <location>
        <begin position="900"/>
        <end position="1104"/>
    </location>
</feature>
<sequence>MNEGYSSASASSAAVAPAAGSAAGAAAAAANAAAPPYARQYHQYPHSPSSYSPVRRDSPFVARLASSPAPSTSPSLPSDSVRLEHYHQNYYPSSSAPADRPATFTTGANVNNNPAFLSASTSRRNSTSVGTAGPERAEQIVQNVYTKVAQVIAQARATGLPPGAHSRKANKWFNLETYDIDSLREQLKYWRAHAVSQPQPLFIDVYLDISNLGRGQALMLRDEQTLRRQRMSQESLIVVDRDTGLATRHSSVLLESWQLTFSQTTPSQPLELPTVYKKSVAFFRSLYSHARLLPAFRLSRRFKRKPGSMGVGFRVSTARNTPYDEAGLDQLHSTGDMRRGIEEYNFGSIETPLGVFSLHVNYRLECDFSIEDPDHGVMDGRLADMDENYFSPRSMGNRTSSPLAPYPRRDSTSSQRSVYDSDDLRRRSIGAGSMPRLKRHGSQLSVESAQGGGGGNQYRQSPVNIPAGSLPARMATNGRTNSMSSNTSSPGAVTGAHHPYPSTGSGDSPAARRSMTSLQPSSRENRSSSWQSSPALNAGAPTFTPPSANFSLGRSGANSWRQEQPPFCTTTAPATQMAITADDNAVHSTAPFAAQTPPFEMLASPDRQALLLHSHSPSSGSGGGGHAASSALPLVRRASLTFATTGSAGSGGGRDHGPYAAMSVFTPSSSQMGRPHVMGLEMPPLAIDAATDTGGNDNESKELGEFLKTLEVNRKRLEIAPGGAYDGSGSTPPSAGDHHRHKYHHHQHHDNHHQQHADSHAKNQGQPAMTVSSNLGKVSRARLAIARFQELHEMNSSFSDSLSEMAASQHPDYDQSPTRHPDRRDRRSLSNSMLDEGSGGGRDGGNDEYGRPHHQQHHYQQQQREHHGRATTDTYSASLPAHTPPRELLEAEYDTHSLAASRVGGGQRDAAFYGPGPGYGDGMASPLSPRQQRIHQQQQDYYQRQQTSDQTQGQEEKFTDEEDAEQQAYPGHSTSSSSRRSSTGHRHHSQQHHHYHHQTSTHHHGQQNRHHHRRNNDDTASIPEEQPARGPLLSPPLQLQQSDQRDQQQRHHHLQSRYNRHHDSHDQDGGGGRGGGSHDHQRKRGSLPLSLPLTEGRGPALDYDDEDVDEHLLLNQHPHSLAARHARQSRRRTASAGGPGVGSALSSGRDRGGGGGGGSGLEGSGGGSGSAGTRYGDDDIHRRGDEDELLFEMSGLDLLDGRTV</sequence>
<comment type="similarity">
    <text evidence="1 3">Belongs to the ATG13 family. Fungi subfamily.</text>
</comment>
<dbReference type="InterPro" id="IPR036570">
    <property type="entry name" value="HORMA_dom_sf"/>
</dbReference>
<feature type="compositionally biased region" description="Basic residues" evidence="4">
    <location>
        <begin position="982"/>
        <end position="1014"/>
    </location>
</feature>
<evidence type="ECO:0000256" key="4">
    <source>
        <dbReference type="SAM" id="MobiDB-lite"/>
    </source>
</evidence>
<feature type="compositionally biased region" description="Low complexity" evidence="4">
    <location>
        <begin position="971"/>
        <end position="981"/>
    </location>
</feature>
<feature type="compositionally biased region" description="Basic and acidic residues" evidence="4">
    <location>
        <begin position="752"/>
        <end position="761"/>
    </location>
</feature>
<feature type="domain" description="Autophagy-related protein 13 N-terminal" evidence="5">
    <location>
        <begin position="141"/>
        <end position="368"/>
    </location>
</feature>
<feature type="region of interest" description="Disordered" evidence="4">
    <location>
        <begin position="90"/>
        <end position="109"/>
    </location>
</feature>
<dbReference type="PANTHER" id="PTHR13430">
    <property type="match status" value="1"/>
</dbReference>
<feature type="compositionally biased region" description="Basic and acidic residues" evidence="4">
    <location>
        <begin position="811"/>
        <end position="828"/>
    </location>
</feature>
<evidence type="ECO:0000259" key="5">
    <source>
        <dbReference type="Pfam" id="PF10033"/>
    </source>
</evidence>
<dbReference type="GO" id="GO:0034497">
    <property type="term" value="P:protein localization to phagophore assembly site"/>
    <property type="evidence" value="ECO:0007669"/>
    <property type="project" value="TreeGrafter"/>
</dbReference>
<evidence type="ECO:0000256" key="2">
    <source>
        <dbReference type="ARBA" id="ARBA00023006"/>
    </source>
</evidence>
<feature type="region of interest" description="Disordered" evidence="4">
    <location>
        <begin position="1120"/>
        <end position="1181"/>
    </location>
</feature>
<feature type="compositionally biased region" description="Basic residues" evidence="4">
    <location>
        <begin position="738"/>
        <end position="751"/>
    </location>
</feature>
<evidence type="ECO:0000256" key="3">
    <source>
        <dbReference type="RuleBase" id="RU361214"/>
    </source>
</evidence>
<keyword evidence="2 3" id="KW-0072">Autophagy</keyword>
<name>A0AAD5TND3_9FUNG</name>
<dbReference type="GO" id="GO:0000407">
    <property type="term" value="C:phagophore assembly site"/>
    <property type="evidence" value="ECO:0007669"/>
    <property type="project" value="TreeGrafter"/>
</dbReference>
<feature type="region of interest" description="Disordered" evidence="4">
    <location>
        <begin position="115"/>
        <end position="134"/>
    </location>
</feature>
<feature type="region of interest" description="Disordered" evidence="4">
    <location>
        <begin position="799"/>
        <end position="881"/>
    </location>
</feature>
<evidence type="ECO:0000313" key="7">
    <source>
        <dbReference type="Proteomes" id="UP001212152"/>
    </source>
</evidence>
<evidence type="ECO:0000256" key="1">
    <source>
        <dbReference type="ARBA" id="ARBA00005246"/>
    </source>
</evidence>
<feature type="region of interest" description="Disordered" evidence="4">
    <location>
        <begin position="720"/>
        <end position="775"/>
    </location>
</feature>
<feature type="compositionally biased region" description="Polar residues" evidence="4">
    <location>
        <begin position="477"/>
        <end position="491"/>
    </location>
</feature>
<evidence type="ECO:0000313" key="6">
    <source>
        <dbReference type="EMBL" id="KAJ3179790.1"/>
    </source>
</evidence>
<dbReference type="GO" id="GO:0000423">
    <property type="term" value="P:mitophagy"/>
    <property type="evidence" value="ECO:0007669"/>
    <property type="project" value="TreeGrafter"/>
</dbReference>
<dbReference type="InterPro" id="IPR018731">
    <property type="entry name" value="Atg13_N"/>
</dbReference>
<feature type="compositionally biased region" description="Polar residues" evidence="4">
    <location>
        <begin position="762"/>
        <end position="775"/>
    </location>
</feature>
<protein>
    <recommendedName>
        <fullName evidence="3">Autophagy-related protein 13</fullName>
    </recommendedName>
</protein>
<dbReference type="InterPro" id="IPR040182">
    <property type="entry name" value="ATG13"/>
</dbReference>
<organism evidence="6 7">
    <name type="scientific">Geranomyces variabilis</name>
    <dbReference type="NCBI Taxonomy" id="109894"/>
    <lineage>
        <taxon>Eukaryota</taxon>
        <taxon>Fungi</taxon>
        <taxon>Fungi incertae sedis</taxon>
        <taxon>Chytridiomycota</taxon>
        <taxon>Chytridiomycota incertae sedis</taxon>
        <taxon>Chytridiomycetes</taxon>
        <taxon>Spizellomycetales</taxon>
        <taxon>Powellomycetaceae</taxon>
        <taxon>Geranomyces</taxon>
    </lineage>
</organism>
<proteinExistence type="inferred from homology"/>
<gene>
    <name evidence="6" type="primary">ATG13</name>
    <name evidence="6" type="ORF">HDU87_002358</name>
</gene>
<reference evidence="6" key="1">
    <citation type="submission" date="2020-05" db="EMBL/GenBank/DDBJ databases">
        <title>Phylogenomic resolution of chytrid fungi.</title>
        <authorList>
            <person name="Stajich J.E."/>
            <person name="Amses K."/>
            <person name="Simmons R."/>
            <person name="Seto K."/>
            <person name="Myers J."/>
            <person name="Bonds A."/>
            <person name="Quandt C.A."/>
            <person name="Barry K."/>
            <person name="Liu P."/>
            <person name="Grigoriev I."/>
            <person name="Longcore J.E."/>
            <person name="James T.Y."/>
        </authorList>
    </citation>
    <scope>NUCLEOTIDE SEQUENCE</scope>
    <source>
        <strain evidence="6">JEL0379</strain>
    </source>
</reference>
<feature type="compositionally biased region" description="Polar residues" evidence="4">
    <location>
        <begin position="545"/>
        <end position="565"/>
    </location>
</feature>
<feature type="region of interest" description="Disordered" evidence="4">
    <location>
        <begin position="388"/>
        <end position="565"/>
    </location>
</feature>